<protein>
    <recommendedName>
        <fullName evidence="5">Sialidase domain-containing protein</fullName>
    </recommendedName>
</protein>
<evidence type="ECO:0000256" key="2">
    <source>
        <dbReference type="SAM" id="Phobius"/>
    </source>
</evidence>
<keyword evidence="4" id="KW-1185">Reference proteome</keyword>
<feature type="compositionally biased region" description="Low complexity" evidence="1">
    <location>
        <begin position="266"/>
        <end position="282"/>
    </location>
</feature>
<evidence type="ECO:0000313" key="4">
    <source>
        <dbReference type="Proteomes" id="UP001190700"/>
    </source>
</evidence>
<evidence type="ECO:0000313" key="3">
    <source>
        <dbReference type="EMBL" id="KAK3271314.1"/>
    </source>
</evidence>
<feature type="compositionally biased region" description="Basic residues" evidence="1">
    <location>
        <begin position="136"/>
        <end position="149"/>
    </location>
</feature>
<comment type="caution">
    <text evidence="3">The sequence shown here is derived from an EMBL/GenBank/DDBJ whole genome shotgun (WGS) entry which is preliminary data.</text>
</comment>
<keyword evidence="2" id="KW-0472">Membrane</keyword>
<sequence>MRHHRAGRGFAESKSDPRQSSSPSLQRKPRGSGLLFKILLFVIATVLALFINLERNNGPVHAELAVSASKHDFITASSQSGIAAVSVPESLDVILAQTLETPSVVEKQNATSQGSDADGHVETAHVISNSSTARIRSVHKQGTSHKTGGHRGSQQQAAIISPAVKPLQALESATNGVSQTDEATVDRTEGESDSDSIVASVPGVDDNTDTHFQPAGASARAVDADAIVDSAPNAGGNNTSILQGPVSVEKKAPASLKQNNSTKADSPSPHASSSRSTTPPHASSHRQAGGQAASHSDSRPRPSLPPMCKAHALRQAVDSKGSIVTPVILNTTVQPLFRYNKTIGYTHMVTSVNFGDYVVIAWQAAPNVQPDATGRITWAVEGLQQQTIAWMFSRDKGFSWSEPQEVPLGRKGAVWGPVLHVDKQKDVLWLFYAESNRCLRPTNPPSWEPGGHIKAVILVGGIQGQWLPSRMILPQHKGEWPNVIANRMVELSTGEWLLPFWK</sequence>
<dbReference type="CDD" id="cd15482">
    <property type="entry name" value="Sialidase_non-viral"/>
    <property type="match status" value="1"/>
</dbReference>
<feature type="region of interest" description="Disordered" evidence="1">
    <location>
        <begin position="1"/>
        <end position="29"/>
    </location>
</feature>
<dbReference type="SUPFAM" id="SSF50939">
    <property type="entry name" value="Sialidases"/>
    <property type="match status" value="1"/>
</dbReference>
<keyword evidence="2" id="KW-1133">Transmembrane helix</keyword>
<name>A0AAE0G4C0_9CHLO</name>
<gene>
    <name evidence="3" type="ORF">CYMTET_20327</name>
</gene>
<proteinExistence type="predicted"/>
<dbReference type="InterPro" id="IPR036278">
    <property type="entry name" value="Sialidase_sf"/>
</dbReference>
<keyword evidence="2" id="KW-0812">Transmembrane</keyword>
<dbReference type="Proteomes" id="UP001190700">
    <property type="component" value="Unassembled WGS sequence"/>
</dbReference>
<evidence type="ECO:0008006" key="5">
    <source>
        <dbReference type="Google" id="ProtNLM"/>
    </source>
</evidence>
<feature type="compositionally biased region" description="Polar residues" evidence="1">
    <location>
        <begin position="172"/>
        <end position="182"/>
    </location>
</feature>
<accession>A0AAE0G4C0</accession>
<feature type="compositionally biased region" description="Polar residues" evidence="1">
    <location>
        <begin position="256"/>
        <end position="265"/>
    </location>
</feature>
<feature type="transmembrane region" description="Helical" evidence="2">
    <location>
        <begin position="34"/>
        <end position="53"/>
    </location>
</feature>
<feature type="region of interest" description="Disordered" evidence="1">
    <location>
        <begin position="130"/>
        <end position="156"/>
    </location>
</feature>
<feature type="region of interest" description="Disordered" evidence="1">
    <location>
        <begin position="251"/>
        <end position="306"/>
    </location>
</feature>
<evidence type="ECO:0000256" key="1">
    <source>
        <dbReference type="SAM" id="MobiDB-lite"/>
    </source>
</evidence>
<feature type="region of interest" description="Disordered" evidence="1">
    <location>
        <begin position="172"/>
        <end position="218"/>
    </location>
</feature>
<feature type="non-terminal residue" evidence="3">
    <location>
        <position position="502"/>
    </location>
</feature>
<organism evidence="3 4">
    <name type="scientific">Cymbomonas tetramitiformis</name>
    <dbReference type="NCBI Taxonomy" id="36881"/>
    <lineage>
        <taxon>Eukaryota</taxon>
        <taxon>Viridiplantae</taxon>
        <taxon>Chlorophyta</taxon>
        <taxon>Pyramimonadophyceae</taxon>
        <taxon>Pyramimonadales</taxon>
        <taxon>Pyramimonadaceae</taxon>
        <taxon>Cymbomonas</taxon>
    </lineage>
</organism>
<reference evidence="3 4" key="1">
    <citation type="journal article" date="2015" name="Genome Biol. Evol.">
        <title>Comparative Genomics of a Bacterivorous Green Alga Reveals Evolutionary Causalities and Consequences of Phago-Mixotrophic Mode of Nutrition.</title>
        <authorList>
            <person name="Burns J.A."/>
            <person name="Paasch A."/>
            <person name="Narechania A."/>
            <person name="Kim E."/>
        </authorList>
    </citation>
    <scope>NUCLEOTIDE SEQUENCE [LARGE SCALE GENOMIC DNA]</scope>
    <source>
        <strain evidence="3 4">PLY_AMNH</strain>
    </source>
</reference>
<dbReference type="EMBL" id="LGRX02009855">
    <property type="protein sequence ID" value="KAK3271314.1"/>
    <property type="molecule type" value="Genomic_DNA"/>
</dbReference>
<dbReference type="AlphaFoldDB" id="A0AAE0G4C0"/>